<gene>
    <name evidence="2" type="ORF">APLA_LOCUS6708</name>
</gene>
<evidence type="ECO:0000256" key="1">
    <source>
        <dbReference type="SAM" id="MobiDB-lite"/>
    </source>
</evidence>
<evidence type="ECO:0000313" key="2">
    <source>
        <dbReference type="EMBL" id="CAB3234728.1"/>
    </source>
</evidence>
<name>A0A8S0ZSY9_ARCPL</name>
<organism evidence="2 3">
    <name type="scientific">Arctia plantaginis</name>
    <name type="common">Wood tiger moth</name>
    <name type="synonym">Phalaena plantaginis</name>
    <dbReference type="NCBI Taxonomy" id="874455"/>
    <lineage>
        <taxon>Eukaryota</taxon>
        <taxon>Metazoa</taxon>
        <taxon>Ecdysozoa</taxon>
        <taxon>Arthropoda</taxon>
        <taxon>Hexapoda</taxon>
        <taxon>Insecta</taxon>
        <taxon>Pterygota</taxon>
        <taxon>Neoptera</taxon>
        <taxon>Endopterygota</taxon>
        <taxon>Lepidoptera</taxon>
        <taxon>Glossata</taxon>
        <taxon>Ditrysia</taxon>
        <taxon>Noctuoidea</taxon>
        <taxon>Erebidae</taxon>
        <taxon>Arctiinae</taxon>
        <taxon>Arctia</taxon>
    </lineage>
</organism>
<comment type="caution">
    <text evidence="2">The sequence shown here is derived from an EMBL/GenBank/DDBJ whole genome shotgun (WGS) entry which is preliminary data.</text>
</comment>
<evidence type="ECO:0000313" key="3">
    <source>
        <dbReference type="Proteomes" id="UP000494256"/>
    </source>
</evidence>
<dbReference type="OrthoDB" id="10046062at2759"/>
<accession>A0A8S0ZSY9</accession>
<feature type="region of interest" description="Disordered" evidence="1">
    <location>
        <begin position="1734"/>
        <end position="1753"/>
    </location>
</feature>
<proteinExistence type="predicted"/>
<protein>
    <submittedName>
        <fullName evidence="2">Uncharacterized protein</fullName>
    </submittedName>
</protein>
<reference evidence="2 3" key="1">
    <citation type="submission" date="2020-04" db="EMBL/GenBank/DDBJ databases">
        <authorList>
            <person name="Wallbank WR R."/>
            <person name="Pardo Diaz C."/>
            <person name="Kozak K."/>
            <person name="Martin S."/>
            <person name="Jiggins C."/>
            <person name="Moest M."/>
            <person name="Warren A I."/>
            <person name="Byers J.R.P. K."/>
            <person name="Montejo-Kovacevich G."/>
            <person name="Yen C E."/>
        </authorList>
    </citation>
    <scope>NUCLEOTIDE SEQUENCE [LARGE SCALE GENOMIC DNA]</scope>
</reference>
<sequence>MCPVGGNKSSEFGLPINKIINTFSDSILAITSAAPSCNGFQTPYIKASTTPWWTNHQNFPIITSNQNKEPNPELACISTNQNIFNIVEESKAHCKGQDYRVTFYLQTDDDYTKLDSFLMDKHLFHNLLMKYSDWSLTSEKVGSINKEQTIKDNDELHLHGDNLNEHFKDPLTSSGQTKWPIIVRLLEKDKFNRPKDRKCVCDGLEHQDTANAQSNTNNDKDEKYHTINPVYNSKYKFYEVAIPEYIDSSSSPKTINVYIDKNIKNDEYDIKLVEQNKSYTEETNKSEPENQNATLKDFVKNHKISEIIDILFNDENVSYNKPILFDCNGTDTDIVNSDVKHIYSTGDSAEYHKDVNGYFKNIETGETISDSGSNEVCNREPKIAEILNSTDNYNNEFVITDTADSTVNSYATRNNTGGVNNYYYKLLNDESFQATEPTGAIPIINTSYSVDVNPTVLSSQSDKFNFTQTSKEPNFFMLPLTETEKTESTQHINCEYTKIKNSNEISCEYDKKPTESPYLNALLDTENQKPFYTIDNIPFLDNPEDYPVPPQVVYSKPVPNEDTKFYINAKISVAPSISSDSDTEAFYIIHHNITQEESKKPTSDNEILPTADLELEMPISELSQNLQSVPNITSSFSVEPLAYRKSSKTMELSPITQISQMPKIIPNCETLDITPFSLSTTSPSTDGTPLLKPFVKMSQLSIPQEDATFTTFISFPQFDIISHLPEITKTNKPAVLTPINLAMSHLKQRNNNLKAPKTISRCRTPFIHLKTSEPLSVSPVLPTIVEPFSSFYSSNSQNMPPMPVESWLTPVSSLQKYKLSTKSGTPKSDIPISSSIIEAELLPVQTPTISVSRQNLQPKFDPLSLANPRIKIYTEVPNGSTEILTTSSKEPLMIYPLPINKMKPVDHDQEPYIDSWSTTPIQTNLFPKLSLPLVTAPSRITLSPPITPSVTVSPLKYKNQSARDSFETIASPAKHKSLRTQKYSQPTLSPISSVPSQASTTSFCTSSPSTLAPSTFWQSLSKIQHLHSKPAQKIKPLSSFTPILLSDSDMQHFLPLPEVGTVASSLTRSPIYTNLSEIVQFTEQPTSTLTSAISNKPITYIQKLSNYEPSFQKLHYHIPSSTDFLLPITQDSTKLSHLTAELPTNSQFQQHSPIIQPIPTSNIASNILTCAEQPTKPYVESSVANKFNKIFPVTSSSSVLEPSISTYTSHLSHKPMARLLPSAYPQLETSYDSNLRSILSYTDIKNLFQAKPSAVSTMLPIPRSSLNYLEYLPDEKSSLHSFFVPISGSLRKTTTIENPNAIIPKRHFEPISASLVPIKDILKFKGLFQMPLPTPTDSLTKPCVYPFQEYRQVSEPNLLKTYAPYTSRLKVKGPFPPILKLNYTKLSDNEIISLNPISHAHSTVFSTIPVEVTKSSIIPTPLMYSALPTAFPASYTYYSEGNRQTKSPLRWSESLPIYKEPQKNIPQPIPLDNLSASPVLITPLMKGEPPSLLSDSTTHIPSPVTSPIYLTSFLRTPDKISSPLMYPAKPSPTLPYTHPSLLSPILMADTKPIGAITYKLSEPPNLVTPLSYTTKLVPKNMPNIPSERINFKEILPCECRAPLSPVSYHSSSQKVSKVTPVWITPNLAPYKIYPLTSLSLVKTKTDPVIPLNNNNIPIQTDIQAIPSSGLPTSFLHTVSNAFSALPLEETTLPTMPPSSLITGLKPSEFTSPLLRLKYSPQLIQKAGHGIPLRPFTSTTSKVPQSKKKLSSQHSPIPYLQEAVPSSVFLKPSTPIASYLLEPIPEGLKSLRLNNTESPKWRRSDTSSSSPTTPVHYIINIPLTSDETASSLINTLGTSLLDRVSKPYSQSYVPTYKPVYTEILSTPVIAASSVEATEPILQAPNINKIKYTPLNYYPKSVSGLPQPASYKSEYIPQIISPLQPSEMLNKPIKVLYSNYPQSSILNKYTPNFYKLLSQSETPCHIDANVPNLLAMPATPSSLPYRRPQISKPCQSLSPTMIPLITPTSLTINSYTQLPSSSYLSKGTKPVGGLLYYPISEAVEIPATTSASSNLRTQNMAPSSPRLPYTQIGDTPKVMSSPSWYTSYSVNLETPAIPQTVSPSSNSNLVSYLTVDVSSKTLKPQLITKQLPVNALESITPVKILSVNEYKSPNLYQTPVSPLSPIFIPELSSGESSPLKVLVYTTPLKDSGLVYLPSPKLSISAPSRSFAAITPISPLKESSEYVTPLRNAYSLQSISNSLTKTLPASIQPIPVSECRQISSPNFSKSLPCKYAILNFPRHILPTTAPLNTLQYAVPKVSSPLSKQRLYEYKPAPYSVLDASNPITPVTELSSVASIKPSLLDSAAISSVMTSQIPLSQTVCPKLSRNLSAKRLFSKDTINTRTASLPPPASISYSVISNTNLLVPPNSRISPLLLKVNTPTLPESMKSGHIHNSCVKSISSPRYINCPVIAQRPQLPKFVSSTPYLQSLYSSPLTSEIGTASPILPIVPSMPVETSLPKETHNIQSETIVHPQKLIPPFVTPVSSSLPMPTSSSQTVPGPYTYTTPYVPVASSPMISSVACAPIRMSDPYLQYFDPQFNTIYSTPQNAAPSSNTFTKYFSPLKYQSYYPSISSVYSTKPCPNSRSQLPLVTPLQSTPKLSPYKYGQFGLIYPAPQSKPCTNVPLPIYSDKLASPTTITHHKPFANEMPTYSKASSFKPAMSTMSSPPAEYPSEISAVHIKTDLPSVTSVERPYDNTKYVIPESSLPTINLKSDDSFITPVDSSLSKTLSTSSPLLFLSKLSPSIRSQLTYPQALPIKAPGVLSKYTSQPVILSPLKQFSYYPSTFTVTNLKKSSDNFTYSNTPLSNFKSPQSTSTYVTPLSNLASTQHITPYNPSITSQNANYYTPLKSIISNAFPTPAKSRVVFNSKPYLNIGLSPTEVSSTIINTQFLPFTSSTYITPESASLKLATNVVSPVPKLMSSSSSRLIQSLSYPQPRTPLSTPVSYTLHPSLLSSSLLKPIYSTISPSQYSPVETPVSHYPSYMPAEPSHVTSNTPVNSPLTHTSTSNYKNEVLTSSPLSVPYASQKPLLTSKGFSSLPTIQFSPYSSLSSNHRYMPLTYPKYRTLYPKPMNTASKDISFQNSQFIQTYYTPLSSIAKQSSPLKPMQSIDSLSTSSPPIPTISASSSNLQNYNTFQSLFKPEYISGKPISPFLLNQFYDKNSSMFSITNNFTPLQNEMKSRLYNYVKNNDYIKAHVYNSNVHLSIPLDNILVAKKVCDDPMVHTISPSIGLKMWPSNLKLLEAKLELKFKDVSVTNFQPVVNNLDTHDLNEVVNLIKSYIRNKYGEVIVLDNNNHLNNEYEAIKHCNNAKNKCNLLWPVETSCHSVKAPLTEWQEVA</sequence>
<dbReference type="EMBL" id="CADEBD010000295">
    <property type="protein sequence ID" value="CAB3234728.1"/>
    <property type="molecule type" value="Genomic_DNA"/>
</dbReference>
<dbReference type="Proteomes" id="UP000494256">
    <property type="component" value="Unassembled WGS sequence"/>
</dbReference>